<dbReference type="EMBL" id="JAODUP010001078">
    <property type="protein sequence ID" value="KAK2141562.1"/>
    <property type="molecule type" value="Genomic_DNA"/>
</dbReference>
<evidence type="ECO:0000259" key="4">
    <source>
        <dbReference type="Pfam" id="PF11715"/>
    </source>
</evidence>
<dbReference type="GO" id="GO:0017056">
    <property type="term" value="F:structural constituent of nuclear pore"/>
    <property type="evidence" value="ECO:0007669"/>
    <property type="project" value="TreeGrafter"/>
</dbReference>
<dbReference type="InterPro" id="IPR021717">
    <property type="entry name" value="Nucleoporin_Nup160"/>
</dbReference>
<dbReference type="GO" id="GO:0005643">
    <property type="term" value="C:nuclear pore"/>
    <property type="evidence" value="ECO:0007669"/>
    <property type="project" value="UniProtKB-ARBA"/>
</dbReference>
<reference evidence="8" key="1">
    <citation type="journal article" date="2023" name="Mol. Biol. Evol.">
        <title>Third-Generation Sequencing Reveals the Adaptive Role of the Epigenome in Three Deep-Sea Polychaetes.</title>
        <authorList>
            <person name="Perez M."/>
            <person name="Aroh O."/>
            <person name="Sun Y."/>
            <person name="Lan Y."/>
            <person name="Juniper S.K."/>
            <person name="Young C.R."/>
            <person name="Angers B."/>
            <person name="Qian P.Y."/>
        </authorList>
    </citation>
    <scope>NUCLEOTIDE SEQUENCE</scope>
    <source>
        <strain evidence="8">P08H-3</strain>
    </source>
</reference>
<dbReference type="PANTHER" id="PTHR21286:SF0">
    <property type="entry name" value="NUCLEAR PORE COMPLEX PROTEIN NUP160"/>
    <property type="match status" value="1"/>
</dbReference>
<proteinExistence type="predicted"/>
<evidence type="ECO:0000259" key="6">
    <source>
        <dbReference type="Pfam" id="PF23347"/>
    </source>
</evidence>
<feature type="domain" description="NUP160 middle TPR" evidence="7">
    <location>
        <begin position="711"/>
        <end position="978"/>
    </location>
</feature>
<keyword evidence="3" id="KW-0539">Nucleus</keyword>
<organism evidence="8 9">
    <name type="scientific">Paralvinella palmiformis</name>
    <dbReference type="NCBI Taxonomy" id="53620"/>
    <lineage>
        <taxon>Eukaryota</taxon>
        <taxon>Metazoa</taxon>
        <taxon>Spiralia</taxon>
        <taxon>Lophotrochozoa</taxon>
        <taxon>Annelida</taxon>
        <taxon>Polychaeta</taxon>
        <taxon>Sedentaria</taxon>
        <taxon>Canalipalpata</taxon>
        <taxon>Terebellida</taxon>
        <taxon>Terebelliformia</taxon>
        <taxon>Alvinellidae</taxon>
        <taxon>Paralvinella</taxon>
    </lineage>
</organism>
<dbReference type="InterPro" id="IPR056536">
    <property type="entry name" value="TPR_NUP160_C"/>
</dbReference>
<comment type="caution">
    <text evidence="8">The sequence shown here is derived from an EMBL/GenBank/DDBJ whole genome shotgun (WGS) entry which is preliminary data.</text>
</comment>
<feature type="domain" description="Nucleoporin Nup120/160 beta-propeller" evidence="4">
    <location>
        <begin position="8"/>
        <end position="407"/>
    </location>
</feature>
<gene>
    <name evidence="8" type="ORF">LSH36_1078g00004</name>
</gene>
<feature type="domain" description="NUP160 helical" evidence="5">
    <location>
        <begin position="431"/>
        <end position="668"/>
    </location>
</feature>
<evidence type="ECO:0000313" key="9">
    <source>
        <dbReference type="Proteomes" id="UP001208570"/>
    </source>
</evidence>
<evidence type="ECO:0000313" key="8">
    <source>
        <dbReference type="EMBL" id="KAK2141562.1"/>
    </source>
</evidence>
<sequence length="1291" mass="146609">MPGSSLPSIFTDVSVFKVTAPGNSHNFNIIGISTTHQILAASSCLTKDGEAIFALSTSHGSVLLVKLPPHGIQGIPTQHELKQSSMMQRLFSGFVPSVIRGGSDAADCASSLVLHAVGQDIFVFAVSRDHKIRMWSCKDYDCVMAADMLEFMPYNERRATLTIRDEGHIIKKCVSSSRQTFYIGVFLSFSTDCQFSILEPVYVDGRYQLNHITDVFGPEDDLIDFCLTDDSLWMLWSSSHGDVYASHASVEYKKTGIRTMNTVIREPRQPGELSVPGHLEPREYYLEQIFYPGRFNTLAIIRALNIFKHSVDNIQVLNSMVPLEALKTEVLAAIEQEIQDTASDYSVSDDEYQNLQLQQWAKFYSCCVQYHERSTKPLGVFVDGENGLVSVVKKDTTSFYRPCGSVEYLSLTDPGQCSVEALHKEVILHEDESTFQDVIELCDCLKLIDGCLTDEIVYSFEQDLYHAQDPITVAKSIVALLININDYNYAERQKIDEAFIRLQHVQHLDRAIEAVMMLLDLTNNEQEAMTDDTGVDASHQLCLSRLFSSDMGVHVLSTAIHQVAQCHLDVSRDLLLLLTLIIHMTDQVALDQAVLVKIQSEFISKACVLVRVYYMMKWLAEVMTMPTTANQVDTNIQMLESLGLLERVKPDSYQNITDSKDSRLMELFISMTGGQKMKEVLCNSNLLDENSCQFWTRSLPSVLRAMLQIIWPYNSCVTLPMFLLSQCQYTILQQYVHLTEDWCDVNNYPKSFLLGLVYFSSGEIEKAVDCFLKVPLDVTSEDFLCQLVVADDSQDYDPRMVYYLKILNLLEQFHHPHLAVSVAKNAISISNEDDDILATLWSKVFKNELELGHNEDAYTAMLSNPDKDRRRDCLRQFLVVLCERSELQTLVSLPYRDRHVVLEDEVVSILESRARSIDLTKHSYYDLLYSFHVFRQNYRKAGSIMYEYGVRQGREISGLKGLQKQAKCYLAALNALRLVSPEYAWIVKPLPPSTDVDQMDRIASKRDLDGKEFKFSKKCQVDVLELEDIFKEYILVHARLQLLQTCPEPGYMSGPTLNAPESVALLVDSGLFDSAVNICKIFKLSLAPVFEGLALRCVTLAENNTTRTQGDNQYMADAWRWLQHNELVPANAVQDNSATDHVWRLLQNLLCKYEDGTGVYHKCVAVKFFTHGFPLPTWLEESYKKLDAAALLRLYLDYNMLEEAAYLTMEYIDAVRGKGKEFFSVKTSLHVGGSPVWLPYTSIDQLIISLDEERRQPFTELSEQIQDKLDVYFNELKQVSDDTLRAGGMQQ</sequence>
<evidence type="ECO:0000259" key="5">
    <source>
        <dbReference type="Pfam" id="PF23345"/>
    </source>
</evidence>
<dbReference type="Pfam" id="PF23345">
    <property type="entry name" value="NUP160_helical"/>
    <property type="match status" value="1"/>
</dbReference>
<dbReference type="Proteomes" id="UP001208570">
    <property type="component" value="Unassembled WGS sequence"/>
</dbReference>
<dbReference type="InterPro" id="IPR056535">
    <property type="entry name" value="TPR_NUP160_M"/>
</dbReference>
<evidence type="ECO:0000256" key="3">
    <source>
        <dbReference type="ARBA" id="ARBA00023242"/>
    </source>
</evidence>
<dbReference type="Pfam" id="PF23354">
    <property type="entry name" value="TPR_NUP160_120_M"/>
    <property type="match status" value="1"/>
</dbReference>
<dbReference type="InterPro" id="IPR059141">
    <property type="entry name" value="Beta-prop_Nup120_160"/>
</dbReference>
<accession>A0AAD9MPV7</accession>
<evidence type="ECO:0008006" key="10">
    <source>
        <dbReference type="Google" id="ProtNLM"/>
    </source>
</evidence>
<keyword evidence="9" id="KW-1185">Reference proteome</keyword>
<dbReference type="Pfam" id="PF23347">
    <property type="entry name" value="TPR_Nup160_C"/>
    <property type="match status" value="1"/>
</dbReference>
<dbReference type="PANTHER" id="PTHR21286">
    <property type="entry name" value="NUCLEAR PORE COMPLEX PROTEIN NUP160"/>
    <property type="match status" value="1"/>
</dbReference>
<evidence type="ECO:0000259" key="7">
    <source>
        <dbReference type="Pfam" id="PF23354"/>
    </source>
</evidence>
<feature type="domain" description="NUP160 C-terminal TPR" evidence="6">
    <location>
        <begin position="1025"/>
        <end position="1286"/>
    </location>
</feature>
<name>A0AAD9MPV7_9ANNE</name>
<protein>
    <recommendedName>
        <fullName evidence="10">Nuclear pore complex protein Nup160</fullName>
    </recommendedName>
</protein>
<comment type="subcellular location">
    <subcellularLocation>
        <location evidence="1">Nucleus</location>
    </subcellularLocation>
</comment>
<dbReference type="Pfam" id="PF11715">
    <property type="entry name" value="Beta-prop_Nup120_160"/>
    <property type="match status" value="1"/>
</dbReference>
<dbReference type="InterPro" id="IPR056547">
    <property type="entry name" value="NUP160_helical"/>
</dbReference>
<keyword evidence="2" id="KW-0813">Transport</keyword>
<evidence type="ECO:0000256" key="1">
    <source>
        <dbReference type="ARBA" id="ARBA00004123"/>
    </source>
</evidence>
<evidence type="ECO:0000256" key="2">
    <source>
        <dbReference type="ARBA" id="ARBA00022448"/>
    </source>
</evidence>